<sequence length="268" mass="28615">MDRDLDMGLVEGLDKAAVEHIAALADTPHLAVVTDFDGTLAPFAASIYEAEADPRALEALTALSTTADTTAAVLSGRHLEGLRRVCPVQEPVVFGGSHGAESSWQSTALSPQMQAHLDAKEAEIRKLMERFPGAEIEIKPFQRVLHLRKLELKDPDAAKAAYQAGLQLDPAGFPRTAGKSVIEFSATTASKGSWIELLRERVDATAVVFLGDDVTDESGFRVLVQPPDLGVKIGEGETAARLRLADTAAATQFLVALAHARATARAER</sequence>
<dbReference type="SUPFAM" id="SSF56784">
    <property type="entry name" value="HAD-like"/>
    <property type="match status" value="1"/>
</dbReference>
<dbReference type="NCBIfam" id="TIGR00685">
    <property type="entry name" value="T6PP"/>
    <property type="match status" value="1"/>
</dbReference>
<evidence type="ECO:0000313" key="4">
    <source>
        <dbReference type="EMBL" id="GEB96996.1"/>
    </source>
</evidence>
<comment type="pathway">
    <text evidence="3">Glycan biosynthesis; trehalose biosynthesis.</text>
</comment>
<comment type="similarity">
    <text evidence="3">Belongs to the trehalose phosphatase family.</text>
</comment>
<accession>A0AB73B602</accession>
<comment type="caution">
    <text evidence="4">The sequence shown here is derived from an EMBL/GenBank/DDBJ whole genome shotgun (WGS) entry which is preliminary data.</text>
</comment>
<dbReference type="GO" id="GO:0046872">
    <property type="term" value="F:metal ion binding"/>
    <property type="evidence" value="ECO:0007669"/>
    <property type="project" value="UniProtKB-KW"/>
</dbReference>
<dbReference type="InterPro" id="IPR044651">
    <property type="entry name" value="OTSB-like"/>
</dbReference>
<proteinExistence type="inferred from homology"/>
<reference evidence="4 5" key="1">
    <citation type="submission" date="2019-06" db="EMBL/GenBank/DDBJ databases">
        <title>Whole genome shotgun sequence of Corynebacterium flavescens NBRC 14136.</title>
        <authorList>
            <person name="Hosoyama A."/>
            <person name="Uohara A."/>
            <person name="Ohji S."/>
            <person name="Ichikawa N."/>
        </authorList>
    </citation>
    <scope>NUCLEOTIDE SEQUENCE [LARGE SCALE GENOMIC DNA]</scope>
    <source>
        <strain evidence="4 5">NBRC 14136</strain>
    </source>
</reference>
<comment type="catalytic activity">
    <reaction evidence="3">
        <text>alpha,alpha-trehalose 6-phosphate + H2O = alpha,alpha-trehalose + phosphate</text>
        <dbReference type="Rhea" id="RHEA:23420"/>
        <dbReference type="ChEBI" id="CHEBI:15377"/>
        <dbReference type="ChEBI" id="CHEBI:16551"/>
        <dbReference type="ChEBI" id="CHEBI:43474"/>
        <dbReference type="ChEBI" id="CHEBI:58429"/>
        <dbReference type="EC" id="3.1.3.12"/>
    </reaction>
</comment>
<dbReference type="Proteomes" id="UP000315353">
    <property type="component" value="Unassembled WGS sequence"/>
</dbReference>
<dbReference type="InterPro" id="IPR023214">
    <property type="entry name" value="HAD_sf"/>
</dbReference>
<dbReference type="Pfam" id="PF02358">
    <property type="entry name" value="Trehalose_PPase"/>
    <property type="match status" value="1"/>
</dbReference>
<name>A0AB73B602_CORFL</name>
<dbReference type="GeneID" id="82881199"/>
<keyword evidence="3" id="KW-0460">Magnesium</keyword>
<protein>
    <recommendedName>
        <fullName evidence="3">Trehalose 6-phosphate phosphatase</fullName>
        <ecNumber evidence="3">3.1.3.12</ecNumber>
    </recommendedName>
</protein>
<dbReference type="RefSeq" id="WP_232315926.1">
    <property type="nucleotide sequence ID" value="NZ_BJNB01000004.1"/>
</dbReference>
<gene>
    <name evidence="4" type="ORF">CFL01nite_04910</name>
</gene>
<comment type="function">
    <text evidence="2 3">Removes the phosphate from trehalose 6-phosphate to produce free trehalose.</text>
</comment>
<evidence type="ECO:0000256" key="3">
    <source>
        <dbReference type="RuleBase" id="RU361117"/>
    </source>
</evidence>
<comment type="cofactor">
    <cofactor evidence="3">
        <name>Mg(2+)</name>
        <dbReference type="ChEBI" id="CHEBI:18420"/>
    </cofactor>
</comment>
<evidence type="ECO:0000256" key="2">
    <source>
        <dbReference type="ARBA" id="ARBA00024179"/>
    </source>
</evidence>
<dbReference type="EC" id="3.1.3.12" evidence="3"/>
<keyword evidence="3" id="KW-0479">Metal-binding</keyword>
<dbReference type="PANTHER" id="PTHR43768:SF3">
    <property type="entry name" value="TREHALOSE 6-PHOSPHATE PHOSPHATASE"/>
    <property type="match status" value="1"/>
</dbReference>
<dbReference type="GO" id="GO:0005992">
    <property type="term" value="P:trehalose biosynthetic process"/>
    <property type="evidence" value="ECO:0007669"/>
    <property type="project" value="InterPro"/>
</dbReference>
<dbReference type="Gene3D" id="3.30.70.1020">
    <property type="entry name" value="Trehalose-6-phosphate phosphatase related protein, domain 2"/>
    <property type="match status" value="1"/>
</dbReference>
<dbReference type="AlphaFoldDB" id="A0AB73B602"/>
<evidence type="ECO:0000313" key="5">
    <source>
        <dbReference type="Proteomes" id="UP000315353"/>
    </source>
</evidence>
<dbReference type="InterPro" id="IPR036412">
    <property type="entry name" value="HAD-like_sf"/>
</dbReference>
<dbReference type="GO" id="GO:0004805">
    <property type="term" value="F:trehalose-phosphatase activity"/>
    <property type="evidence" value="ECO:0007669"/>
    <property type="project" value="UniProtKB-EC"/>
</dbReference>
<evidence type="ECO:0000256" key="1">
    <source>
        <dbReference type="ARBA" id="ARBA00022801"/>
    </source>
</evidence>
<dbReference type="Gene3D" id="3.40.50.1000">
    <property type="entry name" value="HAD superfamily/HAD-like"/>
    <property type="match status" value="1"/>
</dbReference>
<dbReference type="EMBL" id="BJNB01000004">
    <property type="protein sequence ID" value="GEB96996.1"/>
    <property type="molecule type" value="Genomic_DNA"/>
</dbReference>
<organism evidence="4 5">
    <name type="scientific">Corynebacterium flavescens</name>
    <dbReference type="NCBI Taxonomy" id="28028"/>
    <lineage>
        <taxon>Bacteria</taxon>
        <taxon>Bacillati</taxon>
        <taxon>Actinomycetota</taxon>
        <taxon>Actinomycetes</taxon>
        <taxon>Mycobacteriales</taxon>
        <taxon>Corynebacteriaceae</taxon>
        <taxon>Corynebacterium</taxon>
    </lineage>
</organism>
<dbReference type="PANTHER" id="PTHR43768">
    <property type="entry name" value="TREHALOSE 6-PHOSPHATE PHOSPHATASE"/>
    <property type="match status" value="1"/>
</dbReference>
<keyword evidence="1 3" id="KW-0378">Hydrolase</keyword>
<dbReference type="InterPro" id="IPR003337">
    <property type="entry name" value="Trehalose_PPase"/>
</dbReference>